<reference evidence="2" key="1">
    <citation type="submission" date="2019-05" db="EMBL/GenBank/DDBJ databases">
        <title>Another draft genome of Portunus trituberculatus and its Hox gene families provides insights of decapod evolution.</title>
        <authorList>
            <person name="Jeong J.-H."/>
            <person name="Song I."/>
            <person name="Kim S."/>
            <person name="Choi T."/>
            <person name="Kim D."/>
            <person name="Ryu S."/>
            <person name="Kim W."/>
        </authorList>
    </citation>
    <scope>NUCLEOTIDE SEQUENCE [LARGE SCALE GENOMIC DNA]</scope>
    <source>
        <tissue evidence="2">Muscle</tissue>
    </source>
</reference>
<gene>
    <name evidence="2" type="ORF">E2C01_047299</name>
</gene>
<organism evidence="2 3">
    <name type="scientific">Portunus trituberculatus</name>
    <name type="common">Swimming crab</name>
    <name type="synonym">Neptunus trituberculatus</name>
    <dbReference type="NCBI Taxonomy" id="210409"/>
    <lineage>
        <taxon>Eukaryota</taxon>
        <taxon>Metazoa</taxon>
        <taxon>Ecdysozoa</taxon>
        <taxon>Arthropoda</taxon>
        <taxon>Crustacea</taxon>
        <taxon>Multicrustacea</taxon>
        <taxon>Malacostraca</taxon>
        <taxon>Eumalacostraca</taxon>
        <taxon>Eucarida</taxon>
        <taxon>Decapoda</taxon>
        <taxon>Pleocyemata</taxon>
        <taxon>Brachyura</taxon>
        <taxon>Eubrachyura</taxon>
        <taxon>Portunoidea</taxon>
        <taxon>Portunidae</taxon>
        <taxon>Portuninae</taxon>
        <taxon>Portunus</taxon>
    </lineage>
</organism>
<comment type="caution">
    <text evidence="2">The sequence shown here is derived from an EMBL/GenBank/DDBJ whole genome shotgun (WGS) entry which is preliminary data.</text>
</comment>
<sequence>MVSVTPQRKWGKKKKSRKIRVAVKFPQQEPRIASASCLYLGFTTLLMLYRGAHSSRLQNLWWLYGGSCHRLCSGHTPAWERRASGEQIRETLSSTRTKGKHQETKKTQ</sequence>
<dbReference type="AlphaFoldDB" id="A0A5B7G734"/>
<evidence type="ECO:0000313" key="2">
    <source>
        <dbReference type="EMBL" id="MPC53409.1"/>
    </source>
</evidence>
<proteinExistence type="predicted"/>
<feature type="region of interest" description="Disordered" evidence="1">
    <location>
        <begin position="83"/>
        <end position="108"/>
    </location>
</feature>
<accession>A0A5B7G734</accession>
<dbReference type="Proteomes" id="UP000324222">
    <property type="component" value="Unassembled WGS sequence"/>
</dbReference>
<dbReference type="EMBL" id="VSRR010011601">
    <property type="protein sequence ID" value="MPC53409.1"/>
    <property type="molecule type" value="Genomic_DNA"/>
</dbReference>
<evidence type="ECO:0000256" key="1">
    <source>
        <dbReference type="SAM" id="MobiDB-lite"/>
    </source>
</evidence>
<protein>
    <submittedName>
        <fullName evidence="2">Uncharacterized protein</fullName>
    </submittedName>
</protein>
<evidence type="ECO:0000313" key="3">
    <source>
        <dbReference type="Proteomes" id="UP000324222"/>
    </source>
</evidence>
<keyword evidence="3" id="KW-1185">Reference proteome</keyword>
<name>A0A5B7G734_PORTR</name>